<protein>
    <recommendedName>
        <fullName evidence="3">Carboxypeptidase regulatory-like domain-containing protein</fullName>
    </recommendedName>
</protein>
<accession>W0RKL9</accession>
<dbReference type="eggNOG" id="ENOG502Z7U5">
    <property type="taxonomic scope" value="Bacteria"/>
</dbReference>
<gene>
    <name evidence="1" type="ORF">J421_4097</name>
</gene>
<evidence type="ECO:0000313" key="2">
    <source>
        <dbReference type="Proteomes" id="UP000019151"/>
    </source>
</evidence>
<dbReference type="InParanoid" id="W0RKL9"/>
<dbReference type="KEGG" id="gba:J421_4097"/>
<keyword evidence="2" id="KW-1185">Reference proteome</keyword>
<evidence type="ECO:0000313" key="1">
    <source>
        <dbReference type="EMBL" id="AHG91634.1"/>
    </source>
</evidence>
<dbReference type="AlphaFoldDB" id="W0RKL9"/>
<organism evidence="1 2">
    <name type="scientific">Gemmatirosa kalamazoonensis</name>
    <dbReference type="NCBI Taxonomy" id="861299"/>
    <lineage>
        <taxon>Bacteria</taxon>
        <taxon>Pseudomonadati</taxon>
        <taxon>Gemmatimonadota</taxon>
        <taxon>Gemmatimonadia</taxon>
        <taxon>Gemmatimonadales</taxon>
        <taxon>Gemmatimonadaceae</taxon>
        <taxon>Gemmatirosa</taxon>
    </lineage>
</organism>
<dbReference type="HOGENOM" id="CLU_443993_0_0_0"/>
<proteinExistence type="predicted"/>
<name>W0RKL9_9BACT</name>
<dbReference type="STRING" id="861299.J421_4097"/>
<reference evidence="1 2" key="1">
    <citation type="journal article" date="2014" name="Genome Announc.">
        <title>Genome Sequence and Methylome of Soil Bacterium Gemmatirosa kalamazoonensis KBS708T, a Member of the Rarely Cultivated Gemmatimonadetes Phylum.</title>
        <authorList>
            <person name="Debruyn J.M."/>
            <person name="Radosevich M."/>
            <person name="Wommack K.E."/>
            <person name="Polson S.W."/>
            <person name="Hauser L.J."/>
            <person name="Fawaz M.N."/>
            <person name="Korlach J."/>
            <person name="Tsai Y.C."/>
        </authorList>
    </citation>
    <scope>NUCLEOTIDE SEQUENCE [LARGE SCALE GENOMIC DNA]</scope>
    <source>
        <strain evidence="1 2">KBS708</strain>
    </source>
</reference>
<dbReference type="Proteomes" id="UP000019151">
    <property type="component" value="Chromosome"/>
</dbReference>
<sequence>MDQSFAGTERAVTDYRRGATSGPTSFILQGRLEGLLGPDFPEPLAGARVRLYRPTDVPEVTAARAAALPKDTLAVLTDEQVAAKAGNLLAEGLLDEDGRFAITISADRGYGGAAFEIDVYCGTVPHLPPRPRPHGPVQFALTTLQPRWRVREETAIAAFDYTVPARFWCGIRTLFGGWTVYGTVSAGALNTPVPNVRVRAFDVDWLQNDALGSDLTNGAGRYRIDYATDDFTPTIFPFLQIEFVSGPDLYFRVETAGGTALLTEPPSRGRAADRENVGHCKRVDLHLDDAPTDGGDLDQQPITSFFQVGRYQATTGIDSDPLTGNGRTLHVNPALADRAFFATLPLRGVLGQHMPFTTDPLEYRFEFAEYALGSTNEAALSFAPVPIAAIGETQIGVIQLFDPSALDPDDILTELRVLVNGPPGPPPPNADYVNADIVGGWIRVPQNNNINKASGGLFVANTGLLANVASTALATFETIDCSALQAGDAAQSEGRTVPREHFFAIRMRVRRWAVAPSEIAAGRVRRMAISNPTYTNITRHPEWSPTPAFSDIAVTVVDLAELSGGAGCTPINATLTPQFTAAHPNLGAVSMWVEGGPTPAKPLNVPNPSPDDRFGTATPNGWVLTDLAPCSYLVQLFAEVRVTTGEAEPSDRHDYIGFCR</sequence>
<evidence type="ECO:0008006" key="3">
    <source>
        <dbReference type="Google" id="ProtNLM"/>
    </source>
</evidence>
<dbReference type="EMBL" id="CP007128">
    <property type="protein sequence ID" value="AHG91634.1"/>
    <property type="molecule type" value="Genomic_DNA"/>
</dbReference>